<dbReference type="InterPro" id="IPR010610">
    <property type="entry name" value="EryCIII-like_C"/>
</dbReference>
<dbReference type="AlphaFoldDB" id="A0A841JZG9"/>
<organism evidence="2 3">
    <name type="scientific">Silvibacterium bohemicum</name>
    <dbReference type="NCBI Taxonomy" id="1577686"/>
    <lineage>
        <taxon>Bacteria</taxon>
        <taxon>Pseudomonadati</taxon>
        <taxon>Acidobacteriota</taxon>
        <taxon>Terriglobia</taxon>
        <taxon>Terriglobales</taxon>
        <taxon>Acidobacteriaceae</taxon>
        <taxon>Silvibacterium</taxon>
    </lineage>
</organism>
<dbReference type="Gene3D" id="3.40.50.2000">
    <property type="entry name" value="Glycogen Phosphorylase B"/>
    <property type="match status" value="2"/>
</dbReference>
<sequence length="435" mass="46900">MKVLLASIPATGHFNPLLVVANILKKAGHETAFYTSTMFRDKVEAAGSRFFPMPHEADQGVQDTIAGFLKRNIYAPGLEEQSNGFRGGFVDPMLAQFRGLQELLQEFPADLIVHETCFTGVFPFLLGPRSARPVIAFLGVLPLPLNRADGAPWGPGLIPTNDPEKLKEYAEIAREFREKKDLPLKEAADRLLAELGLPALPGRIFESAALLSDIVLQPCVPSFEFPLREPAKKVHYIGALLPQGAGDVPSGLKDARKAGKKIVLVSQGTVANNDLGKLLAPAIRGLGDREDFLVLATTGGKPIESIPCTLTPNTVASQYLNFGQILPDVDVLVAFGSYGTVTQALSLGVPMVVVGRGEDKPEVGARVTTTGCGIYLATDTPSSEQVREAVDQILTKPEYRVNADKLRRELAAHNPEKELATLLEVLVDDQQVLVG</sequence>
<gene>
    <name evidence="2" type="ORF">HNQ77_004519</name>
</gene>
<accession>A0A841JZG9</accession>
<dbReference type="RefSeq" id="WP_050060419.1">
    <property type="nucleotide sequence ID" value="NZ_JACHEK010000010.1"/>
</dbReference>
<dbReference type="SUPFAM" id="SSF53756">
    <property type="entry name" value="UDP-Glycosyltransferase/glycogen phosphorylase"/>
    <property type="match status" value="1"/>
</dbReference>
<dbReference type="GO" id="GO:0016758">
    <property type="term" value="F:hexosyltransferase activity"/>
    <property type="evidence" value="ECO:0007669"/>
    <property type="project" value="UniProtKB-ARBA"/>
</dbReference>
<name>A0A841JZG9_9BACT</name>
<feature type="domain" description="Erythromycin biosynthesis protein CIII-like C-terminal" evidence="1">
    <location>
        <begin position="312"/>
        <end position="424"/>
    </location>
</feature>
<keyword evidence="2" id="KW-0808">Transferase</keyword>
<dbReference type="PANTHER" id="PTHR48050:SF13">
    <property type="entry name" value="STEROL 3-BETA-GLUCOSYLTRANSFERASE UGT80A2"/>
    <property type="match status" value="1"/>
</dbReference>
<dbReference type="InterPro" id="IPR050426">
    <property type="entry name" value="Glycosyltransferase_28"/>
</dbReference>
<evidence type="ECO:0000313" key="3">
    <source>
        <dbReference type="Proteomes" id="UP000538666"/>
    </source>
</evidence>
<keyword evidence="3" id="KW-1185">Reference proteome</keyword>
<dbReference type="InterPro" id="IPR002213">
    <property type="entry name" value="UDP_glucos_trans"/>
</dbReference>
<dbReference type="OrthoDB" id="6620093at2"/>
<protein>
    <submittedName>
        <fullName evidence="2">MGT family glycosyltransferase</fullName>
    </submittedName>
</protein>
<dbReference type="GO" id="GO:0017000">
    <property type="term" value="P:antibiotic biosynthetic process"/>
    <property type="evidence" value="ECO:0007669"/>
    <property type="project" value="UniProtKB-ARBA"/>
</dbReference>
<dbReference type="GO" id="GO:0008194">
    <property type="term" value="F:UDP-glycosyltransferase activity"/>
    <property type="evidence" value="ECO:0007669"/>
    <property type="project" value="InterPro"/>
</dbReference>
<dbReference type="Pfam" id="PF06722">
    <property type="entry name" value="EryCIII-like_C"/>
    <property type="match status" value="1"/>
</dbReference>
<proteinExistence type="predicted"/>
<dbReference type="EMBL" id="JACHEK010000010">
    <property type="protein sequence ID" value="MBB6146540.1"/>
    <property type="molecule type" value="Genomic_DNA"/>
</dbReference>
<evidence type="ECO:0000259" key="1">
    <source>
        <dbReference type="Pfam" id="PF06722"/>
    </source>
</evidence>
<reference evidence="2 3" key="1">
    <citation type="submission" date="2020-08" db="EMBL/GenBank/DDBJ databases">
        <title>Genomic Encyclopedia of Type Strains, Phase IV (KMG-IV): sequencing the most valuable type-strain genomes for metagenomic binning, comparative biology and taxonomic classification.</title>
        <authorList>
            <person name="Goeker M."/>
        </authorList>
    </citation>
    <scope>NUCLEOTIDE SEQUENCE [LARGE SCALE GENOMIC DNA]</scope>
    <source>
        <strain evidence="2 3">DSM 103733</strain>
    </source>
</reference>
<dbReference type="CDD" id="cd03784">
    <property type="entry name" value="GT1_Gtf-like"/>
    <property type="match status" value="1"/>
</dbReference>
<dbReference type="PANTHER" id="PTHR48050">
    <property type="entry name" value="STEROL 3-BETA-GLUCOSYLTRANSFERASE"/>
    <property type="match status" value="1"/>
</dbReference>
<evidence type="ECO:0000313" key="2">
    <source>
        <dbReference type="EMBL" id="MBB6146540.1"/>
    </source>
</evidence>
<dbReference type="Proteomes" id="UP000538666">
    <property type="component" value="Unassembled WGS sequence"/>
</dbReference>
<comment type="caution">
    <text evidence="2">The sequence shown here is derived from an EMBL/GenBank/DDBJ whole genome shotgun (WGS) entry which is preliminary data.</text>
</comment>